<reference evidence="9" key="1">
    <citation type="submission" date="2022-07" db="EMBL/GenBank/DDBJ databases">
        <title>Fungi with potential for degradation of polypropylene.</title>
        <authorList>
            <person name="Gostincar C."/>
        </authorList>
    </citation>
    <scope>NUCLEOTIDE SEQUENCE</scope>
    <source>
        <strain evidence="9">EXF-13308</strain>
    </source>
</reference>
<protein>
    <recommendedName>
        <fullName evidence="7">2-oxoadipate dioxygenase/decarboxylase</fullName>
        <ecNumber evidence="6">1.13.11.93</ecNumber>
    </recommendedName>
    <alternativeName>
        <fullName evidence="8">2-hydroxyglutarate synthase</fullName>
    </alternativeName>
</protein>
<dbReference type="PANTHER" id="PTHR39479:SF2">
    <property type="entry name" value="2-OXOADIPATE DIOXYGENASE_DECARBOXYLASE"/>
    <property type="match status" value="1"/>
</dbReference>
<organism evidence="9 10">
    <name type="scientific">Pleurostoma richardsiae</name>
    <dbReference type="NCBI Taxonomy" id="41990"/>
    <lineage>
        <taxon>Eukaryota</taxon>
        <taxon>Fungi</taxon>
        <taxon>Dikarya</taxon>
        <taxon>Ascomycota</taxon>
        <taxon>Pezizomycotina</taxon>
        <taxon>Sordariomycetes</taxon>
        <taxon>Sordariomycetidae</taxon>
        <taxon>Calosphaeriales</taxon>
        <taxon>Pleurostomataceae</taxon>
        <taxon>Pleurostoma</taxon>
    </lineage>
</organism>
<dbReference type="CDD" id="cd16348">
    <property type="entry name" value="VOC_YdcJ_like"/>
    <property type="match status" value="1"/>
</dbReference>
<dbReference type="SMART" id="SM01150">
    <property type="entry name" value="DUF1338"/>
    <property type="match status" value="1"/>
</dbReference>
<accession>A0AA38RKT3</accession>
<evidence type="ECO:0000256" key="6">
    <source>
        <dbReference type="ARBA" id="ARBA00035023"/>
    </source>
</evidence>
<comment type="caution">
    <text evidence="9">The sequence shown here is derived from an EMBL/GenBank/DDBJ whole genome shotgun (WGS) entry which is preliminary data.</text>
</comment>
<dbReference type="Proteomes" id="UP001174694">
    <property type="component" value="Unassembled WGS sequence"/>
</dbReference>
<evidence type="ECO:0000256" key="3">
    <source>
        <dbReference type="ARBA" id="ARBA00023002"/>
    </source>
</evidence>
<evidence type="ECO:0000256" key="8">
    <source>
        <dbReference type="ARBA" id="ARBA00035045"/>
    </source>
</evidence>
<comment type="cofactor">
    <cofactor evidence="1">
        <name>Fe(2+)</name>
        <dbReference type="ChEBI" id="CHEBI:29033"/>
    </cofactor>
</comment>
<dbReference type="InterPro" id="IPR047869">
    <property type="entry name" value="YdcJ_bac-like"/>
</dbReference>
<keyword evidence="10" id="KW-1185">Reference proteome</keyword>
<dbReference type="EC" id="1.13.11.93" evidence="6"/>
<evidence type="ECO:0000256" key="2">
    <source>
        <dbReference type="ARBA" id="ARBA00022964"/>
    </source>
</evidence>
<evidence type="ECO:0000313" key="10">
    <source>
        <dbReference type="Proteomes" id="UP001174694"/>
    </source>
</evidence>
<name>A0AA38RKT3_9PEZI</name>
<comment type="similarity">
    <text evidence="5">Belongs to the 2-oxoadipate dioxygenase/decarboxylase family.</text>
</comment>
<keyword evidence="4" id="KW-0408">Iron</keyword>
<keyword evidence="3" id="KW-0560">Oxidoreductase</keyword>
<dbReference type="Gene3D" id="3.10.180.80">
    <property type="entry name" value="Uncharacterised protein PF07063, DUF1338"/>
    <property type="match status" value="1"/>
</dbReference>
<evidence type="ECO:0000256" key="4">
    <source>
        <dbReference type="ARBA" id="ARBA00023004"/>
    </source>
</evidence>
<evidence type="ECO:0000256" key="7">
    <source>
        <dbReference type="ARBA" id="ARBA00035034"/>
    </source>
</evidence>
<dbReference type="GO" id="GO:0051213">
    <property type="term" value="F:dioxygenase activity"/>
    <property type="evidence" value="ECO:0007669"/>
    <property type="project" value="UniProtKB-KW"/>
</dbReference>
<gene>
    <name evidence="9" type="ORF">NKR23_g4086</name>
</gene>
<dbReference type="PANTHER" id="PTHR39479">
    <property type="match status" value="1"/>
</dbReference>
<evidence type="ECO:0000256" key="5">
    <source>
        <dbReference type="ARBA" id="ARBA00035013"/>
    </source>
</evidence>
<dbReference type="AlphaFoldDB" id="A0AA38RKT3"/>
<dbReference type="Pfam" id="PF07063">
    <property type="entry name" value="HGLS"/>
    <property type="match status" value="1"/>
</dbReference>
<evidence type="ECO:0000313" key="9">
    <source>
        <dbReference type="EMBL" id="KAJ9149935.1"/>
    </source>
</evidence>
<keyword evidence="2" id="KW-0223">Dioxygenase</keyword>
<evidence type="ECO:0000256" key="1">
    <source>
        <dbReference type="ARBA" id="ARBA00001954"/>
    </source>
</evidence>
<dbReference type="EMBL" id="JANBVO010000009">
    <property type="protein sequence ID" value="KAJ9149935.1"/>
    <property type="molecule type" value="Genomic_DNA"/>
</dbReference>
<proteinExistence type="inferred from homology"/>
<dbReference type="InterPro" id="IPR009770">
    <property type="entry name" value="HGLS"/>
</dbReference>
<sequence length="446" mass="50176">MYRGEVPLYGNLVEIVRQVDDSVLTAQGKDPKDLPSRHRLERHGAIRLGSNHELGVIKRLFALFGMHPVGYYDLRIVDFPLHATAFRPVSEESLRRNPFRVFTSVLRKDLLPPRIQASVDGLLRRRNLFTPRLLEIIDRAEAGEIMTSGDAGDLIFESLKIFKWHSRSTVSIGDYLELKREHMMIADIACFPSAHINHLTPRTLDIDLVQKEMIRQGLPAKERIEGPPPRQCPILLRQTSFKALEEVVDFSDAGGMPVPGTHTARFGEVEQRGAAVTPRGRELYDKLLLAAEQRTADVADGLRDFDDALTDEFSSFPDTWAELRASGLIYLRYRVTSAGRQHAGESETGLRQGRVSMDHLLSRGFVEYEPITYEDFLPVSAAGIFQSNLGDKAARPSMCGTESSLSDLEQALGCKVLHEFDLYHQLQQDSIRQCAEALHLDDISMD</sequence>